<feature type="transmembrane region" description="Helical" evidence="1">
    <location>
        <begin position="174"/>
        <end position="196"/>
    </location>
</feature>
<accession>A0A067BXP0</accession>
<feature type="transmembrane region" description="Helical" evidence="1">
    <location>
        <begin position="114"/>
        <end position="134"/>
    </location>
</feature>
<evidence type="ECO:0000256" key="1">
    <source>
        <dbReference type="SAM" id="Phobius"/>
    </source>
</evidence>
<keyword evidence="3" id="KW-1185">Reference proteome</keyword>
<dbReference type="EMBL" id="KK583256">
    <property type="protein sequence ID" value="KDO23279.1"/>
    <property type="molecule type" value="Genomic_DNA"/>
</dbReference>
<reference evidence="2 3" key="1">
    <citation type="journal article" date="2013" name="PLoS Genet.">
        <title>Distinctive expansion of potential virulence genes in the genome of the oomycete fish pathogen Saprolegnia parasitica.</title>
        <authorList>
            <person name="Jiang R.H."/>
            <person name="de Bruijn I."/>
            <person name="Haas B.J."/>
            <person name="Belmonte R."/>
            <person name="Lobach L."/>
            <person name="Christie J."/>
            <person name="van den Ackerveken G."/>
            <person name="Bottin A."/>
            <person name="Bulone V."/>
            <person name="Diaz-Moreno S.M."/>
            <person name="Dumas B."/>
            <person name="Fan L."/>
            <person name="Gaulin E."/>
            <person name="Govers F."/>
            <person name="Grenville-Briggs L.J."/>
            <person name="Horner N.R."/>
            <person name="Levin J.Z."/>
            <person name="Mammella M."/>
            <person name="Meijer H.J."/>
            <person name="Morris P."/>
            <person name="Nusbaum C."/>
            <person name="Oome S."/>
            <person name="Phillips A.J."/>
            <person name="van Rooyen D."/>
            <person name="Rzeszutek E."/>
            <person name="Saraiva M."/>
            <person name="Secombes C.J."/>
            <person name="Seidl M.F."/>
            <person name="Snel B."/>
            <person name="Stassen J.H."/>
            <person name="Sykes S."/>
            <person name="Tripathy S."/>
            <person name="van den Berg H."/>
            <person name="Vega-Arreguin J.C."/>
            <person name="Wawra S."/>
            <person name="Young S.K."/>
            <person name="Zeng Q."/>
            <person name="Dieguez-Uribeondo J."/>
            <person name="Russ C."/>
            <person name="Tyler B.M."/>
            <person name="van West P."/>
        </authorList>
    </citation>
    <scope>NUCLEOTIDE SEQUENCE [LARGE SCALE GENOMIC DNA]</scope>
    <source>
        <strain evidence="2 3">CBS 223.65</strain>
    </source>
</reference>
<keyword evidence="1" id="KW-0472">Membrane</keyword>
<dbReference type="VEuPathDB" id="FungiDB:SPRG_11209"/>
<dbReference type="Proteomes" id="UP000030745">
    <property type="component" value="Unassembled WGS sequence"/>
</dbReference>
<dbReference type="GeneID" id="24133264"/>
<dbReference type="AlphaFoldDB" id="A0A067BXP0"/>
<protein>
    <submittedName>
        <fullName evidence="2">Uncharacterized protein</fullName>
    </submittedName>
</protein>
<proteinExistence type="predicted"/>
<dbReference type="RefSeq" id="XP_012206063.1">
    <property type="nucleotide sequence ID" value="XM_012350673.1"/>
</dbReference>
<feature type="transmembrane region" description="Helical" evidence="1">
    <location>
        <begin position="47"/>
        <end position="70"/>
    </location>
</feature>
<feature type="transmembrane region" description="Helical" evidence="1">
    <location>
        <begin position="76"/>
        <end position="102"/>
    </location>
</feature>
<dbReference type="KEGG" id="spar:SPRG_11209"/>
<evidence type="ECO:0000313" key="3">
    <source>
        <dbReference type="Proteomes" id="UP000030745"/>
    </source>
</evidence>
<keyword evidence="1" id="KW-1133">Transmembrane helix</keyword>
<gene>
    <name evidence="2" type="ORF">SPRG_11209</name>
</gene>
<dbReference type="OrthoDB" id="78204at2759"/>
<evidence type="ECO:0000313" key="2">
    <source>
        <dbReference type="EMBL" id="KDO23279.1"/>
    </source>
</evidence>
<name>A0A067BXP0_SAPPC</name>
<keyword evidence="1" id="KW-0812">Transmembrane</keyword>
<sequence>MQIVFSILSIVLFWGDVYMTMEGLHGVLHNKPVLTYDVLSGLERRKLLMLFITLNSMPSILYIDVARIYYGTESGLKVWAIATVSLSILAAFSGFLLVTLVQYLPPPRFLRHRVATFSAPVFLYASILSVAIAISDEMLTLNLSFNNAPAGLAFFARGVFWPSGAYTPDGAPAAIGHLLPMMWLPVLVSLVGAIVYSKLKRILEGHVGIVNTEWTTKNTFLSATTVPHWITSMPLAAHHGIKIGNRTFCKPSTQVLFGYASVMPVEASKKVLVAGSVAAAEPDADLISIYDLGWTLVFGAWLPWHPKRFGTNVKNKFQAPSGDARLLKTRRYIHTRGAAID</sequence>
<organism evidence="2 3">
    <name type="scientific">Saprolegnia parasitica (strain CBS 223.65)</name>
    <dbReference type="NCBI Taxonomy" id="695850"/>
    <lineage>
        <taxon>Eukaryota</taxon>
        <taxon>Sar</taxon>
        <taxon>Stramenopiles</taxon>
        <taxon>Oomycota</taxon>
        <taxon>Saprolegniomycetes</taxon>
        <taxon>Saprolegniales</taxon>
        <taxon>Saprolegniaceae</taxon>
        <taxon>Saprolegnia</taxon>
    </lineage>
</organism>